<comment type="caution">
    <text evidence="2">The sequence shown here is derived from an EMBL/GenBank/DDBJ whole genome shotgun (WGS) entry which is preliminary data.</text>
</comment>
<dbReference type="AlphaFoldDB" id="A0A0F3KMF9"/>
<accession>A0A0F3KMF9</accession>
<reference evidence="2 3" key="1">
    <citation type="submission" date="2015-03" db="EMBL/GenBank/DDBJ databases">
        <title>Draft genome sequence of Luteibacter yeojuensis strain SU11.</title>
        <authorList>
            <person name="Sulaiman J."/>
            <person name="Priya K."/>
            <person name="Chan K.-G."/>
        </authorList>
    </citation>
    <scope>NUCLEOTIDE SEQUENCE [LARGE SCALE GENOMIC DNA]</scope>
    <source>
        <strain evidence="2 3">SU11</strain>
    </source>
</reference>
<gene>
    <name evidence="2" type="ORF">VI08_13675</name>
</gene>
<feature type="compositionally biased region" description="Low complexity" evidence="1">
    <location>
        <begin position="100"/>
        <end position="112"/>
    </location>
</feature>
<feature type="region of interest" description="Disordered" evidence="1">
    <location>
        <begin position="89"/>
        <end position="112"/>
    </location>
</feature>
<protein>
    <submittedName>
        <fullName evidence="2">Uncharacterized protein</fullName>
    </submittedName>
</protein>
<sequence>MREGEAMGAQLSLTTAAMSWTSRLNLGRVAHRSSRHWTAESCAVTAGSSRSIPQRAMISSGLSSPGAAWHQLSGIPCTGQVRHQMFAHARLNARGRPRRSSAAQQQAQKARR</sequence>
<evidence type="ECO:0000256" key="1">
    <source>
        <dbReference type="SAM" id="MobiDB-lite"/>
    </source>
</evidence>
<proteinExistence type="predicted"/>
<name>A0A0F3KMF9_9GAMM</name>
<evidence type="ECO:0000313" key="2">
    <source>
        <dbReference type="EMBL" id="KJV31299.1"/>
    </source>
</evidence>
<dbReference type="EMBL" id="JZRB01000029">
    <property type="protein sequence ID" value="KJV31299.1"/>
    <property type="molecule type" value="Genomic_DNA"/>
</dbReference>
<organism evidence="2 3">
    <name type="scientific">Luteibacter yeojuensis</name>
    <dbReference type="NCBI Taxonomy" id="345309"/>
    <lineage>
        <taxon>Bacteria</taxon>
        <taxon>Pseudomonadati</taxon>
        <taxon>Pseudomonadota</taxon>
        <taxon>Gammaproteobacteria</taxon>
        <taxon>Lysobacterales</taxon>
        <taxon>Rhodanobacteraceae</taxon>
        <taxon>Luteibacter</taxon>
    </lineage>
</organism>
<evidence type="ECO:0000313" key="3">
    <source>
        <dbReference type="Proteomes" id="UP000033651"/>
    </source>
</evidence>
<dbReference type="Proteomes" id="UP000033651">
    <property type="component" value="Unassembled WGS sequence"/>
</dbReference>
<keyword evidence="3" id="KW-1185">Reference proteome</keyword>